<feature type="transmembrane region" description="Helical" evidence="1">
    <location>
        <begin position="20"/>
        <end position="43"/>
    </location>
</feature>
<feature type="transmembrane region" description="Helical" evidence="1">
    <location>
        <begin position="129"/>
        <end position="151"/>
    </location>
</feature>
<evidence type="ECO:0000313" key="3">
    <source>
        <dbReference type="Proteomes" id="UP000826550"/>
    </source>
</evidence>
<evidence type="ECO:0000313" key="2">
    <source>
        <dbReference type="EMBL" id="QYN52613.1"/>
    </source>
</evidence>
<proteinExistence type="predicted"/>
<keyword evidence="1" id="KW-0812">Transmembrane</keyword>
<dbReference type="RefSeq" id="WP_220221003.1">
    <property type="nucleotide sequence ID" value="NZ_CP048268.1"/>
</dbReference>
<evidence type="ECO:0000256" key="1">
    <source>
        <dbReference type="SAM" id="Phobius"/>
    </source>
</evidence>
<dbReference type="Proteomes" id="UP000826550">
    <property type="component" value="Chromosome"/>
</dbReference>
<organism evidence="2 3">
    <name type="scientific">Lactobacillus panisapium</name>
    <dbReference type="NCBI Taxonomy" id="2012495"/>
    <lineage>
        <taxon>Bacteria</taxon>
        <taxon>Bacillati</taxon>
        <taxon>Bacillota</taxon>
        <taxon>Bacilli</taxon>
        <taxon>Lactobacillales</taxon>
        <taxon>Lactobacillaceae</taxon>
        <taxon>Lactobacillus</taxon>
    </lineage>
</organism>
<name>A0ABX8W557_9LACO</name>
<reference evidence="2 3" key="1">
    <citation type="submission" date="2020-01" db="EMBL/GenBank/DDBJ databases">
        <title>Vast differences in strain-level diversity in the gut microbiota of two closely related honey bee species.</title>
        <authorList>
            <person name="Ellegaard K.M."/>
            <person name="Suenami S."/>
            <person name="Miyazaki R."/>
            <person name="Engel P."/>
        </authorList>
    </citation>
    <scope>NUCLEOTIDE SEQUENCE [LARGE SCALE GENOMIC DNA]</scope>
    <source>
        <strain evidence="2 3">ESL0416</strain>
    </source>
</reference>
<accession>A0ABX8W557</accession>
<feature type="transmembrane region" description="Helical" evidence="1">
    <location>
        <begin position="93"/>
        <end position="117"/>
    </location>
</feature>
<feature type="transmembrane region" description="Helical" evidence="1">
    <location>
        <begin position="209"/>
        <end position="227"/>
    </location>
</feature>
<protein>
    <submittedName>
        <fullName evidence="2">Multidrug ABC transporter permease</fullName>
    </submittedName>
</protein>
<keyword evidence="1" id="KW-1133">Transmembrane helix</keyword>
<feature type="transmembrane region" description="Helical" evidence="1">
    <location>
        <begin position="55"/>
        <end position="72"/>
    </location>
</feature>
<dbReference type="EMBL" id="CP048268">
    <property type="protein sequence ID" value="QYN52613.1"/>
    <property type="molecule type" value="Genomic_DNA"/>
</dbReference>
<sequence length="243" mass="27414">MRFIRLFLFHLRDYLSDQYFVWLVITSTCSIFLIQYTIAYASYDLNNPLLWRQSGIFGTWTSCTTVAGCISFEKYKGTLPYLLNSKYDERLSLITLLLPASSYGLFSFPLAFVLAKILGVATGPITGNFILLILLLWLGCTIMGILIAAFLTLSPNSMLYETLIGTPILLVAGLFGNEAVLKPLTNIAQWFIPITAPISALTRNIVFNWAAYIFSLIFWLFLIAFTVKKINYLVRKKGALKII</sequence>
<keyword evidence="3" id="KW-1185">Reference proteome</keyword>
<keyword evidence="1" id="KW-0472">Membrane</keyword>
<gene>
    <name evidence="2" type="ORF">GYM71_03985</name>
</gene>
<feature type="transmembrane region" description="Helical" evidence="1">
    <location>
        <begin position="158"/>
        <end position="176"/>
    </location>
</feature>